<dbReference type="SUPFAM" id="SSF109604">
    <property type="entry name" value="HD-domain/PDEase-like"/>
    <property type="match status" value="1"/>
</dbReference>
<protein>
    <submittedName>
        <fullName evidence="2">HD domain-containing protein</fullName>
    </submittedName>
</protein>
<dbReference type="EMBL" id="JAGQLG010000063">
    <property type="protein sequence ID" value="MCA9382114.1"/>
    <property type="molecule type" value="Genomic_DNA"/>
</dbReference>
<dbReference type="Gene3D" id="1.10.3210.10">
    <property type="entry name" value="Hypothetical protein af1432"/>
    <property type="match status" value="1"/>
</dbReference>
<feature type="domain" description="HD" evidence="1">
    <location>
        <begin position="19"/>
        <end position="82"/>
    </location>
</feature>
<reference evidence="2" key="2">
    <citation type="journal article" date="2021" name="Microbiome">
        <title>Successional dynamics and alternative stable states in a saline activated sludge microbial community over 9 years.</title>
        <authorList>
            <person name="Wang Y."/>
            <person name="Ye J."/>
            <person name="Ju F."/>
            <person name="Liu L."/>
            <person name="Boyd J.A."/>
            <person name="Deng Y."/>
            <person name="Parks D.H."/>
            <person name="Jiang X."/>
            <person name="Yin X."/>
            <person name="Woodcroft B.J."/>
            <person name="Tyson G.W."/>
            <person name="Hugenholtz P."/>
            <person name="Polz M.F."/>
            <person name="Zhang T."/>
        </authorList>
    </citation>
    <scope>NUCLEOTIDE SEQUENCE</scope>
    <source>
        <strain evidence="2">HKST-UBA10</strain>
    </source>
</reference>
<accession>A0A955L3B5</accession>
<gene>
    <name evidence="2" type="ORF">KC660_01760</name>
</gene>
<comment type="caution">
    <text evidence="2">The sequence shown here is derived from an EMBL/GenBank/DDBJ whole genome shotgun (WGS) entry which is preliminary data.</text>
</comment>
<dbReference type="CDD" id="cd00077">
    <property type="entry name" value="HDc"/>
    <property type="match status" value="1"/>
</dbReference>
<dbReference type="AlphaFoldDB" id="A0A955L3B5"/>
<evidence type="ECO:0000313" key="3">
    <source>
        <dbReference type="Proteomes" id="UP000782843"/>
    </source>
</evidence>
<evidence type="ECO:0000259" key="1">
    <source>
        <dbReference type="Pfam" id="PF01966"/>
    </source>
</evidence>
<evidence type="ECO:0000313" key="2">
    <source>
        <dbReference type="EMBL" id="MCA9382114.1"/>
    </source>
</evidence>
<sequence length="222" mass="26082">MKVVEIYKKYNLMPNLQLHLKRVAAVSQLIVDNFDLPVNKENIVTACLLHDIGNIIKFKLKLFPNFLEPEGYEYWRKVQNNYIEKYGDDEHLASKMICKELGINNEIISIIECIGFRKVKSNVDTKNYDIKISAYSDTRVSITGIKSQKERWSEARPRYVKNKGKQMPIEDKAYEQHIAWHAELEQQIFKHCRIKPENINDKSAQKLVESFDEYEIKTNIVT</sequence>
<proteinExistence type="predicted"/>
<dbReference type="InterPro" id="IPR006674">
    <property type="entry name" value="HD_domain"/>
</dbReference>
<dbReference type="Pfam" id="PF01966">
    <property type="entry name" value="HD"/>
    <property type="match status" value="1"/>
</dbReference>
<organism evidence="2 3">
    <name type="scientific">Candidatus Dojkabacteria bacterium</name>
    <dbReference type="NCBI Taxonomy" id="2099670"/>
    <lineage>
        <taxon>Bacteria</taxon>
        <taxon>Candidatus Dojkabacteria</taxon>
    </lineage>
</organism>
<dbReference type="Proteomes" id="UP000782843">
    <property type="component" value="Unassembled WGS sequence"/>
</dbReference>
<reference evidence="2" key="1">
    <citation type="submission" date="2020-04" db="EMBL/GenBank/DDBJ databases">
        <authorList>
            <person name="Zhang T."/>
        </authorList>
    </citation>
    <scope>NUCLEOTIDE SEQUENCE</scope>
    <source>
        <strain evidence="2">HKST-UBA10</strain>
    </source>
</reference>
<dbReference type="InterPro" id="IPR003607">
    <property type="entry name" value="HD/PDEase_dom"/>
</dbReference>
<name>A0A955L3B5_9BACT</name>